<dbReference type="InterPro" id="IPR014025">
    <property type="entry name" value="Glutaredoxin_subgr"/>
</dbReference>
<dbReference type="OrthoDB" id="423313at2759"/>
<dbReference type="InParanoid" id="B0D132"/>
<protein>
    <submittedName>
        <fullName evidence="2">Glutaredoxin</fullName>
    </submittedName>
</protein>
<dbReference type="Gene3D" id="3.40.30.10">
    <property type="entry name" value="Glutaredoxin"/>
    <property type="match status" value="1"/>
</dbReference>
<gene>
    <name evidence="2" type="primary">LbGrx6</name>
    <name evidence="2" type="ORF">LACBIDRAFT_324212</name>
</gene>
<dbReference type="AlphaFoldDB" id="B0D132"/>
<dbReference type="InterPro" id="IPR002109">
    <property type="entry name" value="Glutaredoxin"/>
</dbReference>
<dbReference type="PROSITE" id="PS51354">
    <property type="entry name" value="GLUTAREDOXIN_2"/>
    <property type="match status" value="1"/>
</dbReference>
<dbReference type="GO" id="GO:0005801">
    <property type="term" value="C:cis-Golgi network"/>
    <property type="evidence" value="ECO:0007669"/>
    <property type="project" value="TreeGrafter"/>
</dbReference>
<dbReference type="InterPro" id="IPR036249">
    <property type="entry name" value="Thioredoxin-like_sf"/>
</dbReference>
<evidence type="ECO:0000313" key="2">
    <source>
        <dbReference type="EMBL" id="EDR11931.1"/>
    </source>
</evidence>
<accession>B0D132</accession>
<dbReference type="HOGENOM" id="CLU_026126_7_2_1"/>
<organism evidence="3">
    <name type="scientific">Laccaria bicolor (strain S238N-H82 / ATCC MYA-4686)</name>
    <name type="common">Bicoloured deceiver</name>
    <name type="synonym">Laccaria laccata var. bicolor</name>
    <dbReference type="NCBI Taxonomy" id="486041"/>
    <lineage>
        <taxon>Eukaryota</taxon>
        <taxon>Fungi</taxon>
        <taxon>Dikarya</taxon>
        <taxon>Basidiomycota</taxon>
        <taxon>Agaricomycotina</taxon>
        <taxon>Agaricomycetes</taxon>
        <taxon>Agaricomycetidae</taxon>
        <taxon>Agaricales</taxon>
        <taxon>Agaricineae</taxon>
        <taxon>Hydnangiaceae</taxon>
        <taxon>Laccaria</taxon>
    </lineage>
</organism>
<feature type="domain" description="Glutaredoxin" evidence="1">
    <location>
        <begin position="26"/>
        <end position="90"/>
    </location>
</feature>
<dbReference type="Proteomes" id="UP000001194">
    <property type="component" value="Unassembled WGS sequence"/>
</dbReference>
<dbReference type="FunCoup" id="B0D132">
    <property type="interactions" value="3"/>
</dbReference>
<dbReference type="Pfam" id="PF00462">
    <property type="entry name" value="Glutaredoxin"/>
    <property type="match status" value="1"/>
</dbReference>
<dbReference type="CDD" id="cd03419">
    <property type="entry name" value="GRX_GRXh_1_2_like"/>
    <property type="match status" value="1"/>
</dbReference>
<dbReference type="PANTHER" id="PTHR45694">
    <property type="entry name" value="GLUTAREDOXIN 2"/>
    <property type="match status" value="1"/>
</dbReference>
<evidence type="ECO:0000313" key="3">
    <source>
        <dbReference type="Proteomes" id="UP000001194"/>
    </source>
</evidence>
<dbReference type="EMBL" id="DS547095">
    <property type="protein sequence ID" value="EDR11931.1"/>
    <property type="molecule type" value="Genomic_DNA"/>
</dbReference>
<dbReference type="GeneID" id="6072979"/>
<dbReference type="SUPFAM" id="SSF52833">
    <property type="entry name" value="Thioredoxin-like"/>
    <property type="match status" value="1"/>
</dbReference>
<reference evidence="2 3" key="1">
    <citation type="journal article" date="2008" name="Nature">
        <title>The genome of Laccaria bicolor provides insights into mycorrhizal symbiosis.</title>
        <authorList>
            <person name="Martin F."/>
            <person name="Aerts A."/>
            <person name="Ahren D."/>
            <person name="Brun A."/>
            <person name="Danchin E.G.J."/>
            <person name="Duchaussoy F."/>
            <person name="Gibon J."/>
            <person name="Kohler A."/>
            <person name="Lindquist E."/>
            <person name="Pereda V."/>
            <person name="Salamov A."/>
            <person name="Shapiro H.J."/>
            <person name="Wuyts J."/>
            <person name="Blaudez D."/>
            <person name="Buee M."/>
            <person name="Brokstein P."/>
            <person name="Canbaeck B."/>
            <person name="Cohen D."/>
            <person name="Courty P.E."/>
            <person name="Coutinho P.M."/>
            <person name="Delaruelle C."/>
            <person name="Detter J.C."/>
            <person name="Deveau A."/>
            <person name="DiFazio S."/>
            <person name="Duplessis S."/>
            <person name="Fraissinet-Tachet L."/>
            <person name="Lucic E."/>
            <person name="Frey-Klett P."/>
            <person name="Fourrey C."/>
            <person name="Feussner I."/>
            <person name="Gay G."/>
            <person name="Grimwood J."/>
            <person name="Hoegger P.J."/>
            <person name="Jain P."/>
            <person name="Kilaru S."/>
            <person name="Labbe J."/>
            <person name="Lin Y.C."/>
            <person name="Legue V."/>
            <person name="Le Tacon F."/>
            <person name="Marmeisse R."/>
            <person name="Melayah D."/>
            <person name="Montanini B."/>
            <person name="Muratet M."/>
            <person name="Nehls U."/>
            <person name="Niculita-Hirzel H."/>
            <person name="Oudot-Le Secq M.P."/>
            <person name="Peter M."/>
            <person name="Quesneville H."/>
            <person name="Rajashekar B."/>
            <person name="Reich M."/>
            <person name="Rouhier N."/>
            <person name="Schmutz J."/>
            <person name="Yin T."/>
            <person name="Chalot M."/>
            <person name="Henrissat B."/>
            <person name="Kuees U."/>
            <person name="Lucas S."/>
            <person name="Van de Peer Y."/>
            <person name="Podila G.K."/>
            <person name="Polle A."/>
            <person name="Pukkila P.J."/>
            <person name="Richardson P.M."/>
            <person name="Rouze P."/>
            <person name="Sanders I.R."/>
            <person name="Stajich J.E."/>
            <person name="Tunlid A."/>
            <person name="Tuskan G."/>
            <person name="Grigoriev I.V."/>
        </authorList>
    </citation>
    <scope>NUCLEOTIDE SEQUENCE [LARGE SCALE GENOMIC DNA]</scope>
    <source>
        <strain evidence="3">S238N-H82 / ATCC MYA-4686</strain>
    </source>
</reference>
<dbReference type="NCBIfam" id="TIGR02180">
    <property type="entry name" value="GRX_euk"/>
    <property type="match status" value="1"/>
</dbReference>
<sequence length="122" mass="13940">MSIYAAGEIDLDWERETRFLNKQYPIVVFSKTYCPYSKRAKELLAAYNIQPTPKIVEVDMRDDNNVIKLLLSRLTHHSTFPNILIQGKSIGGSDDLIALHNDRTLAKMLERAGVTIQSDLEF</sequence>
<dbReference type="GO" id="GO:0015038">
    <property type="term" value="F:glutathione disulfide oxidoreductase activity"/>
    <property type="evidence" value="ECO:0007669"/>
    <property type="project" value="TreeGrafter"/>
</dbReference>
<dbReference type="PANTHER" id="PTHR45694:SF5">
    <property type="entry name" value="GLUTAREDOXIN 2"/>
    <property type="match status" value="1"/>
</dbReference>
<dbReference type="GO" id="GO:0005796">
    <property type="term" value="C:Golgi lumen"/>
    <property type="evidence" value="ECO:0007669"/>
    <property type="project" value="TreeGrafter"/>
</dbReference>
<dbReference type="STRING" id="486041.B0D132"/>
<evidence type="ECO:0000259" key="1">
    <source>
        <dbReference type="Pfam" id="PF00462"/>
    </source>
</evidence>
<dbReference type="InterPro" id="IPR011899">
    <property type="entry name" value="Glutaredoxin_euk/vir"/>
</dbReference>
<dbReference type="GO" id="GO:0000324">
    <property type="term" value="C:fungal-type vacuole"/>
    <property type="evidence" value="ECO:0007669"/>
    <property type="project" value="TreeGrafter"/>
</dbReference>
<dbReference type="GO" id="GO:0034599">
    <property type="term" value="P:cellular response to oxidative stress"/>
    <property type="evidence" value="ECO:0007669"/>
    <property type="project" value="TreeGrafter"/>
</dbReference>
<dbReference type="RefSeq" id="XP_001877828.1">
    <property type="nucleotide sequence ID" value="XM_001877793.1"/>
</dbReference>
<dbReference type="KEGG" id="lbc:LACBIDRAFT_324212"/>
<keyword evidence="3" id="KW-1185">Reference proteome</keyword>
<name>B0D132_LACBS</name>
<proteinExistence type="predicted"/>
<dbReference type="PRINTS" id="PR00160">
    <property type="entry name" value="GLUTAREDOXIN"/>
</dbReference>